<dbReference type="EMBL" id="CP146022">
    <property type="protein sequence ID" value="WWQ65509.1"/>
    <property type="molecule type" value="Genomic_DNA"/>
</dbReference>
<keyword evidence="2" id="KW-1185">Reference proteome</keyword>
<accession>A0ACD5AF50</accession>
<reference evidence="1" key="1">
    <citation type="journal article" date="2025" name="Int. J. Syst. Evol. Microbiol.">
        <title>Streptomyces citrinus sp. nov., with yellow diffusible pigment.</title>
        <authorList>
            <person name="He Y."/>
            <person name="Yang E."/>
            <person name="Xu J."/>
            <person name="Sun Y."/>
            <person name="Sun L."/>
        </authorList>
    </citation>
    <scope>NUCLEOTIDE SEQUENCE</scope>
    <source>
        <strain evidence="1">Q6</strain>
    </source>
</reference>
<proteinExistence type="predicted"/>
<sequence length="661" mass="69468">MRRRALTIATAFAVFAGSAALSVAVSGTAVADSAAALHVTSVADMAVDGAHQRVYLSDPENDAIVVTDYSGNEVQRITGLDWVTGLALSADSSRLYAAVTEKDSIVAIDTANNAQVATYDLGEGKAPFDLAVAGSTVWFSYNDSGGHLGAIDPAQEQPTPAVGQAGGFFSAAPRIAVSPDGKQLAAGEMVTTNAALMLYDLSGTTATRRVFGDPQVGGLYDQLAFSPDGTQLVTASGSPYELPVYSTTDLSRVHTYPTAGDGGAGVAVSSSGTVAAGTSGSRADLFLYRPGGTEPIRTYEFGNTSSTTTGDTLDDGVLAWSPDGALLFAVSKNYDGEFRLHTYTEPNLVAPVLTVNAPSTATRAASLKVTGRISSPVAPLTAPVQLTVSKTDLENPNGKVLKTVTTAADGTYSFTDTPAVGGKVAYKVAYAGDAERAAVSATDTVEVSRSSTTLTLNKNKSVYDYGSDVTFTAHLGTTYKNRKVEIWSDPYGGDKPKTLVKSGTVNSSGNLSVTLDLTRDVNLSAVFAGDARYKPKTVSNTVYTRARASIAPSNHYKTGTIGSHTYYYFHKSSTVYATGSMNYYKGRKFRLDLQVYAGGAWRSSDSQYFTLESDGTTKVNMGAIGSAGYKFRIRADYINGTSGDNVNTTKYGSWKYLYSTN</sequence>
<name>A0ACD5AF50_9ACTN</name>
<evidence type="ECO:0000313" key="2">
    <source>
        <dbReference type="Proteomes" id="UP001432251"/>
    </source>
</evidence>
<dbReference type="Proteomes" id="UP001432251">
    <property type="component" value="Chromosome"/>
</dbReference>
<protein>
    <submittedName>
        <fullName evidence="1">Ig-like domain repeat protein</fullName>
    </submittedName>
</protein>
<organism evidence="1 2">
    <name type="scientific">Streptomyces citrinus</name>
    <dbReference type="NCBI Taxonomy" id="3118173"/>
    <lineage>
        <taxon>Bacteria</taxon>
        <taxon>Bacillati</taxon>
        <taxon>Actinomycetota</taxon>
        <taxon>Actinomycetes</taxon>
        <taxon>Kitasatosporales</taxon>
        <taxon>Streptomycetaceae</taxon>
        <taxon>Streptomyces</taxon>
    </lineage>
</organism>
<evidence type="ECO:0000313" key="1">
    <source>
        <dbReference type="EMBL" id="WWQ65509.1"/>
    </source>
</evidence>
<gene>
    <name evidence="1" type="ORF">V2W30_20760</name>
</gene>